<feature type="transmembrane region" description="Helical" evidence="2">
    <location>
        <begin position="256"/>
        <end position="280"/>
    </location>
</feature>
<keyword evidence="4" id="KW-1185">Reference proteome</keyword>
<gene>
    <name evidence="3" type="ORF">Daus18300_010825</name>
</gene>
<keyword evidence="2" id="KW-0812">Transmembrane</keyword>
<keyword evidence="2" id="KW-1133">Transmembrane helix</keyword>
<dbReference type="Proteomes" id="UP001583177">
    <property type="component" value="Unassembled WGS sequence"/>
</dbReference>
<evidence type="ECO:0000313" key="4">
    <source>
        <dbReference type="Proteomes" id="UP001583177"/>
    </source>
</evidence>
<evidence type="ECO:0008006" key="5">
    <source>
        <dbReference type="Google" id="ProtNLM"/>
    </source>
</evidence>
<dbReference type="EMBL" id="JAWRVE010000124">
    <property type="protein sequence ID" value="KAL1856253.1"/>
    <property type="molecule type" value="Genomic_DNA"/>
</dbReference>
<feature type="region of interest" description="Disordered" evidence="1">
    <location>
        <begin position="285"/>
        <end position="354"/>
    </location>
</feature>
<keyword evidence="2" id="KW-0472">Membrane</keyword>
<organism evidence="3 4">
    <name type="scientific">Diaporthe australafricana</name>
    <dbReference type="NCBI Taxonomy" id="127596"/>
    <lineage>
        <taxon>Eukaryota</taxon>
        <taxon>Fungi</taxon>
        <taxon>Dikarya</taxon>
        <taxon>Ascomycota</taxon>
        <taxon>Pezizomycotina</taxon>
        <taxon>Sordariomycetes</taxon>
        <taxon>Sordariomycetidae</taxon>
        <taxon>Diaporthales</taxon>
        <taxon>Diaporthaceae</taxon>
        <taxon>Diaporthe</taxon>
    </lineage>
</organism>
<reference evidence="3 4" key="1">
    <citation type="journal article" date="2024" name="IMA Fungus">
        <title>IMA Genome - F19 : A genome assembly and annotation guide to empower mycologists, including annotated draft genome sequences of Ceratocystis pirilliformis, Diaporthe australafricana, Fusarium ophioides, Paecilomyces lecythidis, and Sporothrix stenoceras.</title>
        <authorList>
            <person name="Aylward J."/>
            <person name="Wilson A.M."/>
            <person name="Visagie C.M."/>
            <person name="Spraker J."/>
            <person name="Barnes I."/>
            <person name="Buitendag C."/>
            <person name="Ceriani C."/>
            <person name="Del Mar Angel L."/>
            <person name="du Plessis D."/>
            <person name="Fuchs T."/>
            <person name="Gasser K."/>
            <person name="Kramer D."/>
            <person name="Li W."/>
            <person name="Munsamy K."/>
            <person name="Piso A."/>
            <person name="Price J.L."/>
            <person name="Sonnekus B."/>
            <person name="Thomas C."/>
            <person name="van der Nest A."/>
            <person name="van Dijk A."/>
            <person name="van Heerden A."/>
            <person name="van Vuuren N."/>
            <person name="Yilmaz N."/>
            <person name="Duong T.A."/>
            <person name="van der Merwe N.A."/>
            <person name="Wingfield M.J."/>
            <person name="Wingfield B.D."/>
        </authorList>
    </citation>
    <scope>NUCLEOTIDE SEQUENCE [LARGE SCALE GENOMIC DNA]</scope>
    <source>
        <strain evidence="3 4">CMW 18300</strain>
    </source>
</reference>
<evidence type="ECO:0000256" key="1">
    <source>
        <dbReference type="SAM" id="MobiDB-lite"/>
    </source>
</evidence>
<protein>
    <recommendedName>
        <fullName evidence="5">LPXTG-domain-containing protein</fullName>
    </recommendedName>
</protein>
<feature type="region of interest" description="Disordered" evidence="1">
    <location>
        <begin position="227"/>
        <end position="253"/>
    </location>
</feature>
<accession>A0ABR3W8X2</accession>
<evidence type="ECO:0000256" key="2">
    <source>
        <dbReference type="SAM" id="Phobius"/>
    </source>
</evidence>
<proteinExistence type="predicted"/>
<dbReference type="PANTHER" id="PTHR38122:SF1">
    <property type="entry name" value="GLYCOPROTEIN X"/>
    <property type="match status" value="1"/>
</dbReference>
<name>A0ABR3W8X2_9PEZI</name>
<comment type="caution">
    <text evidence="3">The sequence shown here is derived from an EMBL/GenBank/DDBJ whole genome shotgun (WGS) entry which is preliminary data.</text>
</comment>
<evidence type="ECO:0000313" key="3">
    <source>
        <dbReference type="EMBL" id="KAL1856253.1"/>
    </source>
</evidence>
<feature type="compositionally biased region" description="Basic and acidic residues" evidence="1">
    <location>
        <begin position="333"/>
        <end position="354"/>
    </location>
</feature>
<feature type="compositionally biased region" description="Low complexity" evidence="1">
    <location>
        <begin position="227"/>
        <end position="247"/>
    </location>
</feature>
<dbReference type="PANTHER" id="PTHR38122">
    <property type="entry name" value="GLYCOPROTEIN X"/>
    <property type="match status" value="1"/>
</dbReference>
<sequence>MASPLEALHVRATVASTIPAACFDICNSAYLEAQARGKVPALCAPDSLFRKYYQGCNDCIEANSVQTSTARQYIESPFAQYLDFCDAVSNTETQPLTTIPTSWLTWHGTFEPTIVTLLLSSGESTPQTTAYYMSYNITSTRPAYFFHVSASSLISMYIPAPVFSELAASVASAASAASVTGDASSLVYAALEDTSRPPWFASAVPSTFAAQMSTLEASINELRATPVSTASSTATTPTQETTQQTTPAGPGSPNKAWIAGAVVGSVAGAALILLSIFLVLRHKRRTAQADEQSEPVKESTYMTGGKPELHSDPAPPPQRVYEMDASQNLSEMAVHERPQELHAEQVNESAGRPD</sequence>